<dbReference type="SUPFAM" id="SSF53383">
    <property type="entry name" value="PLP-dependent transferases"/>
    <property type="match status" value="1"/>
</dbReference>
<feature type="modified residue" description="N6-(pyridoxal phosphate)lysine" evidence="9">
    <location>
        <position position="210"/>
    </location>
</feature>
<evidence type="ECO:0000256" key="9">
    <source>
        <dbReference type="PIRSR" id="PIRSR001434-2"/>
    </source>
</evidence>
<evidence type="ECO:0000256" key="3">
    <source>
        <dbReference type="ARBA" id="ARBA00022679"/>
    </source>
</evidence>
<dbReference type="EC" id="4.4.1.2" evidence="5"/>
<dbReference type="RefSeq" id="WP_015617195.1">
    <property type="nucleotide sequence ID" value="NC_021182.1"/>
</dbReference>
<dbReference type="OrthoDB" id="9780685at2"/>
<evidence type="ECO:0000256" key="6">
    <source>
        <dbReference type="ARBA" id="ARBA00047199"/>
    </source>
</evidence>
<dbReference type="GO" id="GO:0019346">
    <property type="term" value="P:transsulfuration"/>
    <property type="evidence" value="ECO:0007669"/>
    <property type="project" value="InterPro"/>
</dbReference>
<name>R4KB61_CLOPA</name>
<comment type="similarity">
    <text evidence="2 10">Belongs to the trans-sulfuration enzymes family.</text>
</comment>
<dbReference type="PATRIC" id="fig|86416.3.peg.4195"/>
<evidence type="ECO:0000256" key="8">
    <source>
        <dbReference type="ARBA" id="ARBA00052699"/>
    </source>
</evidence>
<dbReference type="PIRSF" id="PIRSF001434">
    <property type="entry name" value="CGS"/>
    <property type="match status" value="1"/>
</dbReference>
<dbReference type="GO" id="GO:0030170">
    <property type="term" value="F:pyridoxal phosphate binding"/>
    <property type="evidence" value="ECO:0007669"/>
    <property type="project" value="InterPro"/>
</dbReference>
<dbReference type="InterPro" id="IPR015421">
    <property type="entry name" value="PyrdxlP-dep_Trfase_major"/>
</dbReference>
<dbReference type="GO" id="GO:0005737">
    <property type="term" value="C:cytoplasm"/>
    <property type="evidence" value="ECO:0007669"/>
    <property type="project" value="TreeGrafter"/>
</dbReference>
<dbReference type="FunFam" id="3.40.640.10:FF:000046">
    <property type="entry name" value="Cystathionine gamma-lyase"/>
    <property type="match status" value="1"/>
</dbReference>
<dbReference type="PANTHER" id="PTHR43797:SF2">
    <property type="entry name" value="HOMOCYSTEINE_CYSTEINE SYNTHASE"/>
    <property type="match status" value="1"/>
</dbReference>
<dbReference type="GO" id="GO:0047982">
    <property type="term" value="F:homocysteine desulfhydrase activity"/>
    <property type="evidence" value="ECO:0007669"/>
    <property type="project" value="UniProtKB-EC"/>
</dbReference>
<dbReference type="eggNOG" id="COG2873">
    <property type="taxonomic scope" value="Bacteria"/>
</dbReference>
<dbReference type="NCBIfam" id="TIGR01326">
    <property type="entry name" value="OAH_OAS_sulfhy"/>
    <property type="match status" value="1"/>
</dbReference>
<evidence type="ECO:0000313" key="12">
    <source>
        <dbReference type="Proteomes" id="UP000013523"/>
    </source>
</evidence>
<protein>
    <recommendedName>
        <fullName evidence="5">homocysteine desulfhydrase</fullName>
        <ecNumber evidence="5">4.4.1.2</ecNumber>
    </recommendedName>
    <alternativeName>
        <fullName evidence="6">Homocysteine desulfhydrase</fullName>
    </alternativeName>
</protein>
<evidence type="ECO:0000256" key="7">
    <source>
        <dbReference type="ARBA" id="ARBA00048780"/>
    </source>
</evidence>
<accession>R4KB61</accession>
<comment type="catalytic activity">
    <reaction evidence="7">
        <text>L-homocysteine + H2O = 2-oxobutanoate + hydrogen sulfide + NH4(+) + H(+)</text>
        <dbReference type="Rhea" id="RHEA:14501"/>
        <dbReference type="ChEBI" id="CHEBI:15377"/>
        <dbReference type="ChEBI" id="CHEBI:15378"/>
        <dbReference type="ChEBI" id="CHEBI:16763"/>
        <dbReference type="ChEBI" id="CHEBI:28938"/>
        <dbReference type="ChEBI" id="CHEBI:29919"/>
        <dbReference type="ChEBI" id="CHEBI:58199"/>
        <dbReference type="EC" id="4.4.1.2"/>
    </reaction>
    <physiologicalReaction direction="left-to-right" evidence="7">
        <dbReference type="Rhea" id="RHEA:14502"/>
    </physiologicalReaction>
</comment>
<evidence type="ECO:0000256" key="2">
    <source>
        <dbReference type="ARBA" id="ARBA00009077"/>
    </source>
</evidence>
<evidence type="ECO:0000313" key="11">
    <source>
        <dbReference type="EMBL" id="AGK98921.1"/>
    </source>
</evidence>
<dbReference type="Gene3D" id="3.40.640.10">
    <property type="entry name" value="Type I PLP-dependent aspartate aminotransferase-like (Major domain)"/>
    <property type="match status" value="1"/>
</dbReference>
<dbReference type="GO" id="GO:0004124">
    <property type="term" value="F:cysteine synthase activity"/>
    <property type="evidence" value="ECO:0007669"/>
    <property type="project" value="TreeGrafter"/>
</dbReference>
<dbReference type="Pfam" id="PF01053">
    <property type="entry name" value="Cys_Met_Meta_PP"/>
    <property type="match status" value="1"/>
</dbReference>
<dbReference type="Proteomes" id="UP000013523">
    <property type="component" value="Chromosome"/>
</dbReference>
<keyword evidence="4 9" id="KW-0663">Pyridoxal phosphate</keyword>
<comment type="cofactor">
    <cofactor evidence="1 10">
        <name>pyridoxal 5'-phosphate</name>
        <dbReference type="ChEBI" id="CHEBI:597326"/>
    </cofactor>
</comment>
<keyword evidence="12" id="KW-1185">Reference proteome</keyword>
<dbReference type="InterPro" id="IPR015424">
    <property type="entry name" value="PyrdxlP-dep_Trfase"/>
</dbReference>
<sequence length="435" mass="47943">MSEKNYRFETLQLRGGYDPEKHNYASTVPIYQTASFNIGNVERLRRIRNYEEKGFLYTRSGNPTLDVLQQRITALEGGTSAIAVASGMAAVAYSILNVAEGGGEIVAPASLYAGSFNLLKYTLPGFNIKVNWVEDPNDPESYRKAITPNTKAIFAETIGNPLINILDIEKVAEIAHENGIPLIVDNTFPTPYLLKPFDFGADIVVYSSTKALGGHGNTLGGLIVENDKFNWDNGKFPHFTRPDYKAQNKNLYELFPKAVFTTRVRIHYLSNFGAVLSPFDAFLILQGIETLSVRVDREVKNTEEIAKYLSKHPSVSWVSYPGIEDNINSGLAKKYLPKGSGSILSFGFNGSQEEIDVFLDSLEVFSFLVNVGDSKSLATQPAETTHGSLTDEDKEKAGAFSNAIRLSIGIENVQDLIEDLEQALAKAKGNFVEEN</sequence>
<proteinExistence type="inferred from homology"/>
<dbReference type="HOGENOM" id="CLU_018986_4_0_9"/>
<dbReference type="AlphaFoldDB" id="R4KB61"/>
<dbReference type="CDD" id="cd00614">
    <property type="entry name" value="CGS_like"/>
    <property type="match status" value="1"/>
</dbReference>
<dbReference type="EMBL" id="CP003261">
    <property type="protein sequence ID" value="AGK98921.1"/>
    <property type="molecule type" value="Genomic_DNA"/>
</dbReference>
<dbReference type="GO" id="GO:0003961">
    <property type="term" value="F:O-acetylhomoserine aminocarboxypropyltransferase activity"/>
    <property type="evidence" value="ECO:0007669"/>
    <property type="project" value="TreeGrafter"/>
</dbReference>
<dbReference type="PANTHER" id="PTHR43797">
    <property type="entry name" value="HOMOCYSTEINE/CYSTEINE SYNTHASE"/>
    <property type="match status" value="1"/>
</dbReference>
<keyword evidence="3" id="KW-0808">Transferase</keyword>
<evidence type="ECO:0000256" key="10">
    <source>
        <dbReference type="RuleBase" id="RU362118"/>
    </source>
</evidence>
<organism evidence="11 12">
    <name type="scientific">Clostridium pasteurianum BC1</name>
    <dbReference type="NCBI Taxonomy" id="86416"/>
    <lineage>
        <taxon>Bacteria</taxon>
        <taxon>Bacillati</taxon>
        <taxon>Bacillota</taxon>
        <taxon>Clostridia</taxon>
        <taxon>Eubacteriales</taxon>
        <taxon>Clostridiaceae</taxon>
        <taxon>Clostridium</taxon>
    </lineage>
</organism>
<dbReference type="InterPro" id="IPR015422">
    <property type="entry name" value="PyrdxlP-dep_Trfase_small"/>
</dbReference>
<dbReference type="GO" id="GO:0018826">
    <property type="term" value="F:methionine gamma-lyase activity"/>
    <property type="evidence" value="ECO:0007669"/>
    <property type="project" value="UniProtKB-EC"/>
</dbReference>
<dbReference type="InterPro" id="IPR000277">
    <property type="entry name" value="Cys/Met-Metab_PyrdxlP-dep_enz"/>
</dbReference>
<dbReference type="GO" id="GO:0071269">
    <property type="term" value="P:L-homocysteine biosynthetic process"/>
    <property type="evidence" value="ECO:0007669"/>
    <property type="project" value="TreeGrafter"/>
</dbReference>
<dbReference type="Gene3D" id="3.90.1150.10">
    <property type="entry name" value="Aspartate Aminotransferase, domain 1"/>
    <property type="match status" value="1"/>
</dbReference>
<gene>
    <name evidence="11" type="ORF">Clopa_4191</name>
</gene>
<dbReference type="STRING" id="86416.Clopa_4191"/>
<dbReference type="KEGG" id="cpas:Clopa_4191"/>
<evidence type="ECO:0000256" key="4">
    <source>
        <dbReference type="ARBA" id="ARBA00022898"/>
    </source>
</evidence>
<evidence type="ECO:0000256" key="5">
    <source>
        <dbReference type="ARBA" id="ARBA00047175"/>
    </source>
</evidence>
<dbReference type="GO" id="GO:0006535">
    <property type="term" value="P:cysteine biosynthetic process from serine"/>
    <property type="evidence" value="ECO:0007669"/>
    <property type="project" value="TreeGrafter"/>
</dbReference>
<dbReference type="InterPro" id="IPR006235">
    <property type="entry name" value="OAc-hSer/O-AcSer_sulfhydrylase"/>
</dbReference>
<comment type="catalytic activity">
    <reaction evidence="8">
        <text>L-methionine + H2O = methanethiol + 2-oxobutanoate + NH4(+)</text>
        <dbReference type="Rhea" id="RHEA:23800"/>
        <dbReference type="ChEBI" id="CHEBI:15377"/>
        <dbReference type="ChEBI" id="CHEBI:16007"/>
        <dbReference type="ChEBI" id="CHEBI:16763"/>
        <dbReference type="ChEBI" id="CHEBI:28938"/>
        <dbReference type="ChEBI" id="CHEBI:57844"/>
        <dbReference type="EC" id="4.4.1.11"/>
    </reaction>
    <physiologicalReaction direction="left-to-right" evidence="8">
        <dbReference type="Rhea" id="RHEA:23801"/>
    </physiologicalReaction>
</comment>
<reference evidence="11 12" key="1">
    <citation type="submission" date="2012-01" db="EMBL/GenBank/DDBJ databases">
        <title>Complete sequence of chromosome of Clostridium pasteurianum BC1.</title>
        <authorList>
            <consortium name="US DOE Joint Genome Institute"/>
            <person name="Lucas S."/>
            <person name="Han J."/>
            <person name="Lapidus A."/>
            <person name="Cheng J.-F."/>
            <person name="Goodwin L."/>
            <person name="Pitluck S."/>
            <person name="Peters L."/>
            <person name="Mikhailova N."/>
            <person name="Teshima H."/>
            <person name="Detter J.C."/>
            <person name="Han C."/>
            <person name="Tapia R."/>
            <person name="Land M."/>
            <person name="Hauser L."/>
            <person name="Kyrpides N."/>
            <person name="Ivanova N."/>
            <person name="Pagani I."/>
            <person name="Dunn J."/>
            <person name="Taghavi S."/>
            <person name="Francis A."/>
            <person name="van der Lelie D."/>
            <person name="Woyke T."/>
        </authorList>
    </citation>
    <scope>NUCLEOTIDE SEQUENCE [LARGE SCALE GENOMIC DNA]</scope>
    <source>
        <strain evidence="11 12">BC1</strain>
    </source>
</reference>
<evidence type="ECO:0000256" key="1">
    <source>
        <dbReference type="ARBA" id="ARBA00001933"/>
    </source>
</evidence>